<gene>
    <name evidence="1" type="ORF">METZ01_LOCUS483208</name>
</gene>
<name>A0A383CDZ8_9ZZZZ</name>
<sequence length="43" mass="5114">MRESFQEILVEKNKNKNLNFRTAAYAVALKKLRKFHDKIGLYS</sequence>
<reference evidence="1" key="1">
    <citation type="submission" date="2018-05" db="EMBL/GenBank/DDBJ databases">
        <authorList>
            <person name="Lanie J.A."/>
            <person name="Ng W.-L."/>
            <person name="Kazmierczak K.M."/>
            <person name="Andrzejewski T.M."/>
            <person name="Davidsen T.M."/>
            <person name="Wayne K.J."/>
            <person name="Tettelin H."/>
            <person name="Glass J.I."/>
            <person name="Rusch D."/>
            <person name="Podicherti R."/>
            <person name="Tsui H.-C.T."/>
            <person name="Winkler M.E."/>
        </authorList>
    </citation>
    <scope>NUCLEOTIDE SEQUENCE</scope>
</reference>
<dbReference type="EMBL" id="UINC01208008">
    <property type="protein sequence ID" value="SVE30354.1"/>
    <property type="molecule type" value="Genomic_DNA"/>
</dbReference>
<organism evidence="1">
    <name type="scientific">marine metagenome</name>
    <dbReference type="NCBI Taxonomy" id="408172"/>
    <lineage>
        <taxon>unclassified sequences</taxon>
        <taxon>metagenomes</taxon>
        <taxon>ecological metagenomes</taxon>
    </lineage>
</organism>
<proteinExistence type="predicted"/>
<dbReference type="AlphaFoldDB" id="A0A383CDZ8"/>
<protein>
    <submittedName>
        <fullName evidence="1">Uncharacterized protein</fullName>
    </submittedName>
</protein>
<accession>A0A383CDZ8</accession>
<evidence type="ECO:0000313" key="1">
    <source>
        <dbReference type="EMBL" id="SVE30354.1"/>
    </source>
</evidence>